<dbReference type="GO" id="GO:0006171">
    <property type="term" value="P:cAMP biosynthetic process"/>
    <property type="evidence" value="ECO:0007669"/>
    <property type="project" value="TreeGrafter"/>
</dbReference>
<proteinExistence type="predicted"/>
<comment type="caution">
    <text evidence="5">The sequence shown here is derived from an EMBL/GenBank/DDBJ whole genome shotgun (WGS) entry which is preliminary data.</text>
</comment>
<dbReference type="RefSeq" id="WP_094549271.1">
    <property type="nucleotide sequence ID" value="NZ_MQWB01000001.1"/>
</dbReference>
<dbReference type="GO" id="GO:0005886">
    <property type="term" value="C:plasma membrane"/>
    <property type="evidence" value="ECO:0007669"/>
    <property type="project" value="UniProtKB-SubCell"/>
</dbReference>
<evidence type="ECO:0000256" key="1">
    <source>
        <dbReference type="ARBA" id="ARBA00004651"/>
    </source>
</evidence>
<comment type="subcellular location">
    <subcellularLocation>
        <location evidence="1">Cell membrane</location>
        <topology evidence="1">Multi-pass membrane protein</topology>
    </subcellularLocation>
</comment>
<dbReference type="GO" id="GO:0004016">
    <property type="term" value="F:adenylate cyclase activity"/>
    <property type="evidence" value="ECO:0007669"/>
    <property type="project" value="UniProtKB-ARBA"/>
</dbReference>
<keyword evidence="6" id="KW-1185">Reference proteome</keyword>
<dbReference type="PANTHER" id="PTHR43081">
    <property type="entry name" value="ADENYLATE CYCLASE, TERMINAL-DIFFERENTIATION SPECIFIC-RELATED"/>
    <property type="match status" value="1"/>
</dbReference>
<reference evidence="5 6" key="1">
    <citation type="submission" date="2016-11" db="EMBL/GenBank/DDBJ databases">
        <title>Study of marine rhodopsin-containing bacteria.</title>
        <authorList>
            <person name="Yoshizawa S."/>
            <person name="Kumagai Y."/>
            <person name="Kogure K."/>
        </authorList>
    </citation>
    <scope>NUCLEOTIDE SEQUENCE [LARGE SCALE GENOMIC DNA]</scope>
    <source>
        <strain evidence="5 6">SG-29</strain>
    </source>
</reference>
<evidence type="ECO:0000256" key="2">
    <source>
        <dbReference type="ARBA" id="ARBA00022475"/>
    </source>
</evidence>
<dbReference type="InParanoid" id="A0A259U146"/>
<dbReference type="Pfam" id="PF01590">
    <property type="entry name" value="GAF"/>
    <property type="match status" value="1"/>
</dbReference>
<feature type="domain" description="Guanylate cyclase" evidence="4">
    <location>
        <begin position="219"/>
        <end position="348"/>
    </location>
</feature>
<dbReference type="InterPro" id="IPR029016">
    <property type="entry name" value="GAF-like_dom_sf"/>
</dbReference>
<evidence type="ECO:0000259" key="4">
    <source>
        <dbReference type="PROSITE" id="PS50125"/>
    </source>
</evidence>
<gene>
    <name evidence="5" type="ORF">BSZ36_12125</name>
</gene>
<keyword evidence="2" id="KW-1003">Cell membrane</keyword>
<dbReference type="SUPFAM" id="SSF55073">
    <property type="entry name" value="Nucleotide cyclase"/>
    <property type="match status" value="1"/>
</dbReference>
<accession>A0A259U146</accession>
<name>A0A259U146_9BACT</name>
<dbReference type="CDD" id="cd07302">
    <property type="entry name" value="CHD"/>
    <property type="match status" value="1"/>
</dbReference>
<evidence type="ECO:0000313" key="6">
    <source>
        <dbReference type="Proteomes" id="UP000216446"/>
    </source>
</evidence>
<dbReference type="SUPFAM" id="SSF55781">
    <property type="entry name" value="GAF domain-like"/>
    <property type="match status" value="1"/>
</dbReference>
<evidence type="ECO:0000256" key="3">
    <source>
        <dbReference type="ARBA" id="ARBA00023136"/>
    </source>
</evidence>
<dbReference type="InterPro" id="IPR001054">
    <property type="entry name" value="A/G_cyclase"/>
</dbReference>
<dbReference type="OrthoDB" id="341967at2"/>
<dbReference type="Pfam" id="PF00211">
    <property type="entry name" value="Guanylate_cyc"/>
    <property type="match status" value="1"/>
</dbReference>
<keyword evidence="3" id="KW-0472">Membrane</keyword>
<dbReference type="Gene3D" id="3.30.450.40">
    <property type="match status" value="1"/>
</dbReference>
<dbReference type="InterPro" id="IPR029787">
    <property type="entry name" value="Nucleotide_cyclase"/>
</dbReference>
<dbReference type="SMART" id="SM00065">
    <property type="entry name" value="GAF"/>
    <property type="match status" value="1"/>
</dbReference>
<dbReference type="InterPro" id="IPR050697">
    <property type="entry name" value="Adenylyl/Guanylyl_Cyclase_3/4"/>
</dbReference>
<protein>
    <recommendedName>
        <fullName evidence="4">Guanylate cyclase domain-containing protein</fullName>
    </recommendedName>
</protein>
<dbReference type="PANTHER" id="PTHR43081:SF17">
    <property type="entry name" value="BLL5647 PROTEIN"/>
    <property type="match status" value="1"/>
</dbReference>
<dbReference type="EMBL" id="MQWB01000001">
    <property type="protein sequence ID" value="OZC03660.1"/>
    <property type="molecule type" value="Genomic_DNA"/>
</dbReference>
<sequence>MTELDELRRDVGQLSLLNDIAVALGSAKDLDAAVHTLVSRSVDAIGAEQGVVTLVGRASGDAAATFVRTVRDARGSDLRPDEALMAWMDANRRTLRLADPRAEAPFSGFQWGESVRSVLCAPLISAGRFLGVLTLYNKRATAASLEAQPAGASGVAFTPEDGRLLTILAMQSAQTLDAAQKATEHTRILNIFGRHTAPAVVEELLRYDADPPGRRTHACIMFLDVRGFTTFAEQAEPEAVVTFLNRFFGLTIDAVTSRGGIVHQLLGDGFMAVFGAPLATPDDCMRAVEAALDIVARVEAEVASGELQPVRVGIGLHAGEVIAGTVGSAQHKEYKVTGDVVNVAARVEGLNKTYDSQVLVTDAVWARVPPGQFAAEPLGRVDLRGRSVAPEVHRLV</sequence>
<dbReference type="PROSITE" id="PS50125">
    <property type="entry name" value="GUANYLATE_CYCLASE_2"/>
    <property type="match status" value="1"/>
</dbReference>
<dbReference type="GO" id="GO:0035556">
    <property type="term" value="P:intracellular signal transduction"/>
    <property type="evidence" value="ECO:0007669"/>
    <property type="project" value="InterPro"/>
</dbReference>
<dbReference type="Proteomes" id="UP000216446">
    <property type="component" value="Unassembled WGS sequence"/>
</dbReference>
<dbReference type="InterPro" id="IPR003018">
    <property type="entry name" value="GAF"/>
</dbReference>
<dbReference type="SMART" id="SM00044">
    <property type="entry name" value="CYCc"/>
    <property type="match status" value="1"/>
</dbReference>
<dbReference type="Gene3D" id="3.30.70.1230">
    <property type="entry name" value="Nucleotide cyclase"/>
    <property type="match status" value="1"/>
</dbReference>
<organism evidence="5 6">
    <name type="scientific">Rubricoccus marinus</name>
    <dbReference type="NCBI Taxonomy" id="716817"/>
    <lineage>
        <taxon>Bacteria</taxon>
        <taxon>Pseudomonadati</taxon>
        <taxon>Rhodothermota</taxon>
        <taxon>Rhodothermia</taxon>
        <taxon>Rhodothermales</taxon>
        <taxon>Rubricoccaceae</taxon>
        <taxon>Rubricoccus</taxon>
    </lineage>
</organism>
<evidence type="ECO:0000313" key="5">
    <source>
        <dbReference type="EMBL" id="OZC03660.1"/>
    </source>
</evidence>
<dbReference type="AlphaFoldDB" id="A0A259U146"/>